<keyword evidence="4" id="KW-1185">Reference proteome</keyword>
<evidence type="ECO:0000313" key="3">
    <source>
        <dbReference type="EMBL" id="THG04025.1"/>
    </source>
</evidence>
<sequence>MRRSALDDNMGAPFDGMPFYGLGTPFGGTLSERLGTLFGGATLEKERSSRGERGCRWGWLSRGVVAGNNGEAGGDRHEVVEDDLVAARQADRSLGSQDFSRWLTMGRLMSVSFGETRLSLEHWQMVKELERLRTERLQLKIN</sequence>
<dbReference type="AlphaFoldDB" id="A0A4S4DM98"/>
<organism evidence="3 4">
    <name type="scientific">Camellia sinensis var. sinensis</name>
    <name type="common">China tea</name>
    <dbReference type="NCBI Taxonomy" id="542762"/>
    <lineage>
        <taxon>Eukaryota</taxon>
        <taxon>Viridiplantae</taxon>
        <taxon>Streptophyta</taxon>
        <taxon>Embryophyta</taxon>
        <taxon>Tracheophyta</taxon>
        <taxon>Spermatophyta</taxon>
        <taxon>Magnoliopsida</taxon>
        <taxon>eudicotyledons</taxon>
        <taxon>Gunneridae</taxon>
        <taxon>Pentapetalae</taxon>
        <taxon>asterids</taxon>
        <taxon>Ericales</taxon>
        <taxon>Theaceae</taxon>
        <taxon>Camellia</taxon>
    </lineage>
</organism>
<name>A0A4S4DM98_CAMSN</name>
<dbReference type="GO" id="GO:0003682">
    <property type="term" value="F:chromatin binding"/>
    <property type="evidence" value="ECO:0007669"/>
    <property type="project" value="TreeGrafter"/>
</dbReference>
<dbReference type="PANTHER" id="PTHR13489">
    <property type="entry name" value="MINI-CHROMOSOME MAINTENANCE COMPLEX-BINDING PROTEIN"/>
    <property type="match status" value="1"/>
</dbReference>
<proteinExistence type="predicted"/>
<dbReference type="Proteomes" id="UP000306102">
    <property type="component" value="Unassembled WGS sequence"/>
</dbReference>
<evidence type="ECO:0000256" key="1">
    <source>
        <dbReference type="ARBA" id="ARBA00004123"/>
    </source>
</evidence>
<dbReference type="GO" id="GO:0006261">
    <property type="term" value="P:DNA-templated DNA replication"/>
    <property type="evidence" value="ECO:0007669"/>
    <property type="project" value="TreeGrafter"/>
</dbReference>
<keyword evidence="2" id="KW-0539">Nucleus</keyword>
<evidence type="ECO:0000256" key="2">
    <source>
        <dbReference type="ARBA" id="ARBA00023242"/>
    </source>
</evidence>
<dbReference type="PANTHER" id="PTHR13489:SF0">
    <property type="entry name" value="MINI-CHROMOSOME MAINTENANCE COMPLEX-BINDING PROTEIN"/>
    <property type="match status" value="1"/>
</dbReference>
<reference evidence="3 4" key="1">
    <citation type="journal article" date="2018" name="Proc. Natl. Acad. Sci. U.S.A.">
        <title>Draft genome sequence of Camellia sinensis var. sinensis provides insights into the evolution of the tea genome and tea quality.</title>
        <authorList>
            <person name="Wei C."/>
            <person name="Yang H."/>
            <person name="Wang S."/>
            <person name="Zhao J."/>
            <person name="Liu C."/>
            <person name="Gao L."/>
            <person name="Xia E."/>
            <person name="Lu Y."/>
            <person name="Tai Y."/>
            <person name="She G."/>
            <person name="Sun J."/>
            <person name="Cao H."/>
            <person name="Tong W."/>
            <person name="Gao Q."/>
            <person name="Li Y."/>
            <person name="Deng W."/>
            <person name="Jiang X."/>
            <person name="Wang W."/>
            <person name="Chen Q."/>
            <person name="Zhang S."/>
            <person name="Li H."/>
            <person name="Wu J."/>
            <person name="Wang P."/>
            <person name="Li P."/>
            <person name="Shi C."/>
            <person name="Zheng F."/>
            <person name="Jian J."/>
            <person name="Huang B."/>
            <person name="Shan D."/>
            <person name="Shi M."/>
            <person name="Fang C."/>
            <person name="Yue Y."/>
            <person name="Li F."/>
            <person name="Li D."/>
            <person name="Wei S."/>
            <person name="Han B."/>
            <person name="Jiang C."/>
            <person name="Yin Y."/>
            <person name="Xia T."/>
            <person name="Zhang Z."/>
            <person name="Bennetzen J.L."/>
            <person name="Zhao S."/>
            <person name="Wan X."/>
        </authorList>
    </citation>
    <scope>NUCLEOTIDE SEQUENCE [LARGE SCALE GENOMIC DNA]</scope>
    <source>
        <strain evidence="4">cv. Shuchazao</strain>
        <tissue evidence="3">Leaf</tissue>
    </source>
</reference>
<comment type="caution">
    <text evidence="3">The sequence shown here is derived from an EMBL/GenBank/DDBJ whole genome shotgun (WGS) entry which is preliminary data.</text>
</comment>
<protein>
    <submittedName>
        <fullName evidence="3">Uncharacterized protein</fullName>
    </submittedName>
</protein>
<accession>A0A4S4DM98</accession>
<evidence type="ECO:0000313" key="4">
    <source>
        <dbReference type="Proteomes" id="UP000306102"/>
    </source>
</evidence>
<comment type="subcellular location">
    <subcellularLocation>
        <location evidence="1">Nucleus</location>
    </subcellularLocation>
</comment>
<dbReference type="InterPro" id="IPR019140">
    <property type="entry name" value="MCM_complex-bd"/>
</dbReference>
<dbReference type="STRING" id="542762.A0A4S4DM98"/>
<dbReference type="EMBL" id="SDRB02010827">
    <property type="protein sequence ID" value="THG04025.1"/>
    <property type="molecule type" value="Genomic_DNA"/>
</dbReference>
<gene>
    <name evidence="3" type="ORF">TEA_013710</name>
</gene>
<dbReference type="Pfam" id="PF09739">
    <property type="entry name" value="MCM_bind"/>
    <property type="match status" value="1"/>
</dbReference>
<dbReference type="GO" id="GO:0005634">
    <property type="term" value="C:nucleus"/>
    <property type="evidence" value="ECO:0007669"/>
    <property type="project" value="UniProtKB-SubCell"/>
</dbReference>